<feature type="transmembrane region" description="Helical" evidence="5">
    <location>
        <begin position="20"/>
        <end position="42"/>
    </location>
</feature>
<dbReference type="Proteomes" id="UP000008037">
    <property type="component" value="Chromosome"/>
</dbReference>
<comment type="subcellular location">
    <subcellularLocation>
        <location evidence="1 4">Archaeal flagellum</location>
    </subcellularLocation>
</comment>
<dbReference type="HOGENOM" id="CLU_084671_0_0_2"/>
<keyword evidence="3 4" id="KW-0974">Archaeal flagellum</keyword>
<dbReference type="AlphaFoldDB" id="K0IDX2"/>
<dbReference type="KEGG" id="nga:Ngar_c10080"/>
<dbReference type="InterPro" id="IPR002774">
    <property type="entry name" value="Flagellin_arc-type"/>
</dbReference>
<keyword evidence="5" id="KW-1133">Transmembrane helix</keyword>
<comment type="similarity">
    <text evidence="2 4">Belongs to the archaeal flagellin family.</text>
</comment>
<dbReference type="GO" id="GO:0005198">
    <property type="term" value="F:structural molecule activity"/>
    <property type="evidence" value="ECO:0007669"/>
    <property type="project" value="InterPro"/>
</dbReference>
<gene>
    <name evidence="6" type="primary">flaB</name>
    <name evidence="6" type="ordered locus">Ngar_c10080</name>
</gene>
<dbReference type="GeneID" id="13795403"/>
<dbReference type="GO" id="GO:0097588">
    <property type="term" value="P:archaeal or bacterial-type flagellum-dependent cell motility"/>
    <property type="evidence" value="ECO:0007669"/>
    <property type="project" value="InterPro"/>
</dbReference>
<dbReference type="STRING" id="1237085.Ngar_c10080"/>
<evidence type="ECO:0000313" key="7">
    <source>
        <dbReference type="Proteomes" id="UP000008037"/>
    </source>
</evidence>
<keyword evidence="5" id="KW-0812">Transmembrane</keyword>
<keyword evidence="6" id="KW-0282">Flagellum</keyword>
<keyword evidence="6" id="KW-0969">Cilium</keyword>
<organism evidence="6 7">
    <name type="scientific">Nitrososphaera gargensis (strain Ga9.2)</name>
    <dbReference type="NCBI Taxonomy" id="1237085"/>
    <lineage>
        <taxon>Archaea</taxon>
        <taxon>Nitrososphaerota</taxon>
        <taxon>Nitrososphaeria</taxon>
        <taxon>Nitrososphaerales</taxon>
        <taxon>Nitrososphaeraceae</taxon>
        <taxon>Nitrososphaera</taxon>
    </lineage>
</organism>
<evidence type="ECO:0000256" key="1">
    <source>
        <dbReference type="ARBA" id="ARBA00004618"/>
    </source>
</evidence>
<dbReference type="OrthoDB" id="12034at2157"/>
<dbReference type="InParanoid" id="K0IDX2"/>
<name>K0IDX2_NITGG</name>
<accession>K0IDX2</accession>
<proteinExistence type="inferred from homology"/>
<protein>
    <recommendedName>
        <fullName evidence="4">Flagellin</fullName>
    </recommendedName>
</protein>
<dbReference type="RefSeq" id="WP_015018491.1">
    <property type="nucleotide sequence ID" value="NC_018719.1"/>
</dbReference>
<dbReference type="NCBIfam" id="TIGR02537">
    <property type="entry name" value="arch_flag_Nterm"/>
    <property type="match status" value="1"/>
</dbReference>
<dbReference type="GO" id="GO:0097589">
    <property type="term" value="C:archaeal-type flagellum"/>
    <property type="evidence" value="ECO:0007669"/>
    <property type="project" value="UniProtKB-SubCell"/>
</dbReference>
<keyword evidence="6" id="KW-0966">Cell projection</keyword>
<dbReference type="PANTHER" id="PTHR35903">
    <property type="entry name" value="FLAGELLIN B1"/>
    <property type="match status" value="1"/>
</dbReference>
<keyword evidence="5" id="KW-0472">Membrane</keyword>
<sequence>MNHKGKFRRSRRGVIGIESAIVLIAFVIVAAALSFVVLNMGFSTTQKAKQTIGQGLDTSSSVLEVGGSVSGHLNSTAGALDIVTIPLKVASGSKSVDLQESLTAVRYFTRTLNYDNIYNGTLSSTTYGSVSDALAAAKTAGILDKNPLASSGAANPTKTVAIIYWTVNENNNDVLDKSESATLAIVFRNADMPKQLDRINAEVIPSIGAPMTVARDVPTLTDTYQDLT</sequence>
<evidence type="ECO:0000256" key="3">
    <source>
        <dbReference type="ARBA" id="ARBA00022440"/>
    </source>
</evidence>
<comment type="function">
    <text evidence="4">Flagellin is the subunit protein which polymerizes to form the filaments of archaeal flagella.</text>
</comment>
<dbReference type="EMBL" id="CP002408">
    <property type="protein sequence ID" value="AFU57950.1"/>
    <property type="molecule type" value="Genomic_DNA"/>
</dbReference>
<dbReference type="PANTHER" id="PTHR35903:SF1">
    <property type="entry name" value="FLAGELLIN B1"/>
    <property type="match status" value="1"/>
</dbReference>
<keyword evidence="7" id="KW-1185">Reference proteome</keyword>
<reference evidence="6 7" key="1">
    <citation type="journal article" date="2012" name="Environ. Microbiol.">
        <title>The genome of the ammonia-oxidizing Candidatus Nitrososphaera gargensis: insights into metabolic versatility and environmental adaptations.</title>
        <authorList>
            <person name="Spang A."/>
            <person name="Poehlein A."/>
            <person name="Offre P."/>
            <person name="Zumbragel S."/>
            <person name="Haider S."/>
            <person name="Rychlik N."/>
            <person name="Nowka B."/>
            <person name="Schmeisser C."/>
            <person name="Lebedeva E.V."/>
            <person name="Rattei T."/>
            <person name="Bohm C."/>
            <person name="Schmid M."/>
            <person name="Galushko A."/>
            <person name="Hatzenpichler R."/>
            <person name="Weinmaier T."/>
            <person name="Daniel R."/>
            <person name="Schleper C."/>
            <person name="Spieck E."/>
            <person name="Streit W."/>
            <person name="Wagner M."/>
        </authorList>
    </citation>
    <scope>NUCLEOTIDE SEQUENCE [LARGE SCALE GENOMIC DNA]</scope>
    <source>
        <strain evidence="7">Ga9.2</strain>
    </source>
</reference>
<evidence type="ECO:0000313" key="6">
    <source>
        <dbReference type="EMBL" id="AFU57950.1"/>
    </source>
</evidence>
<dbReference type="InterPro" id="IPR013373">
    <property type="entry name" value="Flagellin/pilin_N_arc"/>
</dbReference>
<evidence type="ECO:0000256" key="2">
    <source>
        <dbReference type="ARBA" id="ARBA00010256"/>
    </source>
</evidence>
<dbReference type="Pfam" id="PF01917">
    <property type="entry name" value="Flagellin_arch-type"/>
    <property type="match status" value="1"/>
</dbReference>
<evidence type="ECO:0000256" key="5">
    <source>
        <dbReference type="SAM" id="Phobius"/>
    </source>
</evidence>
<evidence type="ECO:0000256" key="4">
    <source>
        <dbReference type="RuleBase" id="RU361282"/>
    </source>
</evidence>